<dbReference type="InterPro" id="IPR000515">
    <property type="entry name" value="MetI-like"/>
</dbReference>
<dbReference type="Pfam" id="PF00528">
    <property type="entry name" value="BPD_transp_1"/>
    <property type="match status" value="1"/>
</dbReference>
<evidence type="ECO:0000256" key="5">
    <source>
        <dbReference type="ARBA" id="ARBA00022989"/>
    </source>
</evidence>
<feature type="transmembrane region" description="Helical" evidence="7">
    <location>
        <begin position="185"/>
        <end position="209"/>
    </location>
</feature>
<dbReference type="CDD" id="cd06261">
    <property type="entry name" value="TM_PBP2"/>
    <property type="match status" value="1"/>
</dbReference>
<feature type="transmembrane region" description="Helical" evidence="7">
    <location>
        <begin position="82"/>
        <end position="101"/>
    </location>
</feature>
<accession>A0A926I2P6</accession>
<reference evidence="9" key="1">
    <citation type="submission" date="2020-08" db="EMBL/GenBank/DDBJ databases">
        <title>Genome public.</title>
        <authorList>
            <person name="Liu C."/>
            <person name="Sun Q."/>
        </authorList>
    </citation>
    <scope>NUCLEOTIDE SEQUENCE</scope>
    <source>
        <strain evidence="9">NSJ-32</strain>
    </source>
</reference>
<dbReference type="Gene3D" id="1.10.3720.10">
    <property type="entry name" value="MetI-like"/>
    <property type="match status" value="1"/>
</dbReference>
<dbReference type="Proteomes" id="UP000657006">
    <property type="component" value="Unassembled WGS sequence"/>
</dbReference>
<evidence type="ECO:0000259" key="8">
    <source>
        <dbReference type="PROSITE" id="PS50928"/>
    </source>
</evidence>
<comment type="subcellular location">
    <subcellularLocation>
        <location evidence="1 7">Cell membrane</location>
        <topology evidence="1 7">Multi-pass membrane protein</topology>
    </subcellularLocation>
</comment>
<feature type="domain" description="ABC transmembrane type-1" evidence="8">
    <location>
        <begin position="78"/>
        <end position="276"/>
    </location>
</feature>
<dbReference type="SUPFAM" id="SSF161098">
    <property type="entry name" value="MetI-like"/>
    <property type="match status" value="1"/>
</dbReference>
<evidence type="ECO:0000256" key="4">
    <source>
        <dbReference type="ARBA" id="ARBA00022692"/>
    </source>
</evidence>
<keyword evidence="4 7" id="KW-0812">Transmembrane</keyword>
<name>A0A926I2P6_9FIRM</name>
<dbReference type="InterPro" id="IPR035906">
    <property type="entry name" value="MetI-like_sf"/>
</dbReference>
<dbReference type="PANTHER" id="PTHR43744:SF9">
    <property type="entry name" value="POLYGALACTURONAN_RHAMNOGALACTURONAN TRANSPORT SYSTEM PERMEASE PROTEIN YTCP"/>
    <property type="match status" value="1"/>
</dbReference>
<organism evidence="9 10">
    <name type="scientific">Bianquea renquensis</name>
    <dbReference type="NCBI Taxonomy" id="2763661"/>
    <lineage>
        <taxon>Bacteria</taxon>
        <taxon>Bacillati</taxon>
        <taxon>Bacillota</taxon>
        <taxon>Clostridia</taxon>
        <taxon>Eubacteriales</taxon>
        <taxon>Bianqueaceae</taxon>
        <taxon>Bianquea</taxon>
    </lineage>
</organism>
<proteinExistence type="inferred from homology"/>
<dbReference type="RefSeq" id="WP_177713702.1">
    <property type="nucleotide sequence ID" value="NZ_JACRSQ010000019.1"/>
</dbReference>
<feature type="transmembrane region" description="Helical" evidence="7">
    <location>
        <begin position="144"/>
        <end position="165"/>
    </location>
</feature>
<feature type="transmembrane region" description="Helical" evidence="7">
    <location>
        <begin position="20"/>
        <end position="44"/>
    </location>
</feature>
<keyword evidence="6 7" id="KW-0472">Membrane</keyword>
<evidence type="ECO:0000256" key="2">
    <source>
        <dbReference type="ARBA" id="ARBA00022448"/>
    </source>
</evidence>
<evidence type="ECO:0000256" key="1">
    <source>
        <dbReference type="ARBA" id="ARBA00004651"/>
    </source>
</evidence>
<dbReference type="EMBL" id="JACRSQ010000019">
    <property type="protein sequence ID" value="MBC8544296.1"/>
    <property type="molecule type" value="Genomic_DNA"/>
</dbReference>
<feature type="transmembrane region" description="Helical" evidence="7">
    <location>
        <begin position="113"/>
        <end position="138"/>
    </location>
</feature>
<evidence type="ECO:0000256" key="3">
    <source>
        <dbReference type="ARBA" id="ARBA00022475"/>
    </source>
</evidence>
<keyword evidence="2 7" id="KW-0813">Transport</keyword>
<keyword evidence="10" id="KW-1185">Reference proteome</keyword>
<dbReference type="PROSITE" id="PS50928">
    <property type="entry name" value="ABC_TM1"/>
    <property type="match status" value="1"/>
</dbReference>
<evidence type="ECO:0000313" key="10">
    <source>
        <dbReference type="Proteomes" id="UP000657006"/>
    </source>
</evidence>
<evidence type="ECO:0000256" key="6">
    <source>
        <dbReference type="ARBA" id="ARBA00023136"/>
    </source>
</evidence>
<protein>
    <submittedName>
        <fullName evidence="9">Carbohydrate ABC transporter permease</fullName>
    </submittedName>
</protein>
<dbReference type="GO" id="GO:0005886">
    <property type="term" value="C:plasma membrane"/>
    <property type="evidence" value="ECO:0007669"/>
    <property type="project" value="UniProtKB-SubCell"/>
</dbReference>
<comment type="similarity">
    <text evidence="7">Belongs to the binding-protein-dependent transport system permease family.</text>
</comment>
<dbReference type="GO" id="GO:0055085">
    <property type="term" value="P:transmembrane transport"/>
    <property type="evidence" value="ECO:0007669"/>
    <property type="project" value="InterPro"/>
</dbReference>
<gene>
    <name evidence="9" type="ORF">H8730_12190</name>
</gene>
<evidence type="ECO:0000313" key="9">
    <source>
        <dbReference type="EMBL" id="MBC8544296.1"/>
    </source>
</evidence>
<evidence type="ECO:0000256" key="7">
    <source>
        <dbReference type="RuleBase" id="RU363032"/>
    </source>
</evidence>
<dbReference type="AlphaFoldDB" id="A0A926I2P6"/>
<comment type="caution">
    <text evidence="9">The sequence shown here is derived from an EMBL/GenBank/DDBJ whole genome shotgun (WGS) entry which is preliminary data.</text>
</comment>
<dbReference type="PANTHER" id="PTHR43744">
    <property type="entry name" value="ABC TRANSPORTER PERMEASE PROTEIN MG189-RELATED-RELATED"/>
    <property type="match status" value="1"/>
</dbReference>
<sequence length="299" mass="34028">MHRKNKLTRYNWADRVFLTVDFIVLFIFFLLIAYPLLFIISASFDSANSTLSASLIPRQFSLEGYRAVFEYEYIWIGYRNSLIYTVLYVVISLTVTICCAYPLSRDDFKGRGIIMVMCLITMYFSGGLIPSYLIINSIGLNNTLWAVVLPGALSVYNMIVIRTYFRTQIPSELFESAQLDGCGNIYYLLRIVLPLSVPILAVIALFNAVGMWNSYFSSMIYLQDRNKFPLQLILREILITNTLDPTTLIGNEGLLGTLMERKNLMKYSVIVVASLPVMIAYPFVQKYFVKGIMIGAIKG</sequence>
<keyword evidence="3" id="KW-1003">Cell membrane</keyword>
<feature type="transmembrane region" description="Helical" evidence="7">
    <location>
        <begin position="264"/>
        <end position="284"/>
    </location>
</feature>
<keyword evidence="5 7" id="KW-1133">Transmembrane helix</keyword>